<accession>A0A672H0T6</accession>
<keyword evidence="6 10" id="KW-0472">Membrane</keyword>
<dbReference type="GO" id="GO:0005886">
    <property type="term" value="C:plasma membrane"/>
    <property type="evidence" value="ECO:0007669"/>
    <property type="project" value="UniProtKB-SubCell"/>
</dbReference>
<name>A0A672H0T6_SALFA</name>
<dbReference type="AlphaFoldDB" id="A0A672H0T6"/>
<feature type="domain" description="G-protein coupled receptors family 1 profile" evidence="11">
    <location>
        <begin position="28"/>
        <end position="295"/>
    </location>
</feature>
<evidence type="ECO:0000256" key="3">
    <source>
        <dbReference type="ARBA" id="ARBA00022692"/>
    </source>
</evidence>
<comment type="subcellular location">
    <subcellularLocation>
        <location evidence="1">Cell membrane</location>
        <topology evidence="1">Multi-pass membrane protein</topology>
    </subcellularLocation>
</comment>
<dbReference type="GO" id="GO:0004930">
    <property type="term" value="F:G protein-coupled receptor activity"/>
    <property type="evidence" value="ECO:0007669"/>
    <property type="project" value="UniProtKB-KW"/>
</dbReference>
<keyword evidence="4 10" id="KW-1133">Transmembrane helix</keyword>
<feature type="transmembrane region" description="Helical" evidence="10">
    <location>
        <begin position="278"/>
        <end position="298"/>
    </location>
</feature>
<dbReference type="PANTHER" id="PTHR22750">
    <property type="entry name" value="G-PROTEIN COUPLED RECEPTOR"/>
    <property type="match status" value="1"/>
</dbReference>
<feature type="transmembrane region" description="Helical" evidence="10">
    <location>
        <begin position="48"/>
        <end position="70"/>
    </location>
</feature>
<evidence type="ECO:0000256" key="10">
    <source>
        <dbReference type="SAM" id="Phobius"/>
    </source>
</evidence>
<protein>
    <submittedName>
        <fullName evidence="12">G protein-coupled receptor 119</fullName>
    </submittedName>
</protein>
<evidence type="ECO:0000256" key="7">
    <source>
        <dbReference type="ARBA" id="ARBA00023170"/>
    </source>
</evidence>
<dbReference type="Ensembl" id="ENSSFAT00005018727.1">
    <property type="protein sequence ID" value="ENSSFAP00005017999.1"/>
    <property type="gene ID" value="ENSSFAG00005009531.1"/>
</dbReference>
<evidence type="ECO:0000256" key="4">
    <source>
        <dbReference type="ARBA" id="ARBA00022989"/>
    </source>
</evidence>
<evidence type="ECO:0000256" key="8">
    <source>
        <dbReference type="ARBA" id="ARBA00023224"/>
    </source>
</evidence>
<evidence type="ECO:0000313" key="12">
    <source>
        <dbReference type="Ensembl" id="ENSSFAP00005017999.1"/>
    </source>
</evidence>
<evidence type="ECO:0000313" key="13">
    <source>
        <dbReference type="Proteomes" id="UP000472267"/>
    </source>
</evidence>
<sequence>MKSHFMSPPPPGPMGLILSVASALIMSVNLLVAAALAGLLLRKRSQSWCFVLNLALADALVGVAITGLAAEDFRQDQNQNRLDLNASSAAGKSRCLLRMSFVMAPCTASILSVFLISLDRYAAIKMPLQYSLLAGRSRAAAAALLALCSVGFDPLQSRRIYGGYCALFAVVDEVGIIALFSTCFFPVLGLFVYVYLDILKIACGHHRQICRDRQASRGPAEQRCRRRQLRSFCWARVKALRTVGVLVGSIVLLWCPFFVVCVVHTLCEGCGLRDELEGALFLLGLCNSLVNPLAYAVWQGEVRLQLAAMFSLKTSFLCFGSQFFHVDTVIF</sequence>
<comment type="similarity">
    <text evidence="9">Belongs to the G-protein coupled receptor 1 family.</text>
</comment>
<reference evidence="12" key="3">
    <citation type="submission" date="2025-09" db="UniProtKB">
        <authorList>
            <consortium name="Ensembl"/>
        </authorList>
    </citation>
    <scope>IDENTIFICATION</scope>
</reference>
<keyword evidence="2" id="KW-1003">Cell membrane</keyword>
<reference evidence="12" key="1">
    <citation type="submission" date="2019-06" db="EMBL/GenBank/DDBJ databases">
        <authorList>
            <consortium name="Wellcome Sanger Institute Data Sharing"/>
        </authorList>
    </citation>
    <scope>NUCLEOTIDE SEQUENCE [LARGE SCALE GENOMIC DNA]</scope>
</reference>
<keyword evidence="7 9" id="KW-0675">Receptor</keyword>
<dbReference type="InParanoid" id="A0A672H0T6"/>
<feature type="transmembrane region" description="Helical" evidence="10">
    <location>
        <begin position="96"/>
        <end position="118"/>
    </location>
</feature>
<dbReference type="PRINTS" id="PR00237">
    <property type="entry name" value="GPCRRHODOPSN"/>
</dbReference>
<feature type="transmembrane region" description="Helical" evidence="10">
    <location>
        <begin position="139"/>
        <end position="156"/>
    </location>
</feature>
<feature type="transmembrane region" description="Helical" evidence="10">
    <location>
        <begin position="176"/>
        <end position="196"/>
    </location>
</feature>
<evidence type="ECO:0000259" key="11">
    <source>
        <dbReference type="PROSITE" id="PS50262"/>
    </source>
</evidence>
<evidence type="ECO:0000256" key="9">
    <source>
        <dbReference type="RuleBase" id="RU000688"/>
    </source>
</evidence>
<evidence type="ECO:0000256" key="6">
    <source>
        <dbReference type="ARBA" id="ARBA00023136"/>
    </source>
</evidence>
<dbReference type="InterPro" id="IPR000276">
    <property type="entry name" value="GPCR_Rhodpsn"/>
</dbReference>
<keyword evidence="3 9" id="KW-0812">Transmembrane</keyword>
<dbReference type="SUPFAM" id="SSF81321">
    <property type="entry name" value="Family A G protein-coupled receptor-like"/>
    <property type="match status" value="1"/>
</dbReference>
<organism evidence="12 13">
    <name type="scientific">Salarias fasciatus</name>
    <name type="common">Jewelled blenny</name>
    <name type="synonym">Blennius fasciatus</name>
    <dbReference type="NCBI Taxonomy" id="181472"/>
    <lineage>
        <taxon>Eukaryota</taxon>
        <taxon>Metazoa</taxon>
        <taxon>Chordata</taxon>
        <taxon>Craniata</taxon>
        <taxon>Vertebrata</taxon>
        <taxon>Euteleostomi</taxon>
        <taxon>Actinopterygii</taxon>
        <taxon>Neopterygii</taxon>
        <taxon>Teleostei</taxon>
        <taxon>Neoteleostei</taxon>
        <taxon>Acanthomorphata</taxon>
        <taxon>Ovalentaria</taxon>
        <taxon>Blenniimorphae</taxon>
        <taxon>Blenniiformes</taxon>
        <taxon>Blennioidei</taxon>
        <taxon>Blenniidae</taxon>
        <taxon>Salariinae</taxon>
        <taxon>Salarias</taxon>
    </lineage>
</organism>
<evidence type="ECO:0000256" key="5">
    <source>
        <dbReference type="ARBA" id="ARBA00023040"/>
    </source>
</evidence>
<proteinExistence type="inferred from homology"/>
<keyword evidence="5 9" id="KW-0297">G-protein coupled receptor</keyword>
<dbReference type="OMA" id="IFQQTTY"/>
<dbReference type="Proteomes" id="UP000472267">
    <property type="component" value="Chromosome 10"/>
</dbReference>
<dbReference type="PROSITE" id="PS00237">
    <property type="entry name" value="G_PROTEIN_RECEP_F1_1"/>
    <property type="match status" value="1"/>
</dbReference>
<dbReference type="PROSITE" id="PS50262">
    <property type="entry name" value="G_PROTEIN_RECEP_F1_2"/>
    <property type="match status" value="1"/>
</dbReference>
<feature type="transmembrane region" description="Helical" evidence="10">
    <location>
        <begin position="243"/>
        <end position="266"/>
    </location>
</feature>
<evidence type="ECO:0000256" key="2">
    <source>
        <dbReference type="ARBA" id="ARBA00022475"/>
    </source>
</evidence>
<reference evidence="12" key="2">
    <citation type="submission" date="2025-08" db="UniProtKB">
        <authorList>
            <consortium name="Ensembl"/>
        </authorList>
    </citation>
    <scope>IDENTIFICATION</scope>
</reference>
<evidence type="ECO:0000256" key="1">
    <source>
        <dbReference type="ARBA" id="ARBA00004651"/>
    </source>
</evidence>
<dbReference type="InterPro" id="IPR017452">
    <property type="entry name" value="GPCR_Rhodpsn_7TM"/>
</dbReference>
<dbReference type="Gene3D" id="1.20.1070.10">
    <property type="entry name" value="Rhodopsin 7-helix transmembrane proteins"/>
    <property type="match status" value="1"/>
</dbReference>
<feature type="transmembrane region" description="Helical" evidence="10">
    <location>
        <begin position="16"/>
        <end position="41"/>
    </location>
</feature>
<keyword evidence="13" id="KW-1185">Reference proteome</keyword>
<keyword evidence="8 9" id="KW-0807">Transducer</keyword>
<dbReference type="Pfam" id="PF00001">
    <property type="entry name" value="7tm_1"/>
    <property type="match status" value="1"/>
</dbReference>